<dbReference type="GO" id="GO:0007005">
    <property type="term" value="P:mitochondrion organization"/>
    <property type="evidence" value="ECO:0007669"/>
    <property type="project" value="InterPro"/>
</dbReference>
<evidence type="ECO:0000313" key="3">
    <source>
        <dbReference type="Proteomes" id="UP001152320"/>
    </source>
</evidence>
<evidence type="ECO:0000313" key="2">
    <source>
        <dbReference type="EMBL" id="KAJ8042950.1"/>
    </source>
</evidence>
<dbReference type="PANTHER" id="PTHR13523">
    <property type="entry name" value="COILED-COIL-HELIX-COILED-COIL-HELIX DOMAIN CONTAINING 2/NUR77"/>
    <property type="match status" value="1"/>
</dbReference>
<comment type="caution">
    <text evidence="2">The sequence shown here is derived from an EMBL/GenBank/DDBJ whole genome shotgun (WGS) entry which is preliminary data.</text>
</comment>
<dbReference type="Proteomes" id="UP001152320">
    <property type="component" value="Chromosome 4"/>
</dbReference>
<proteinExistence type="predicted"/>
<sequence length="147" mass="15339">MPRGGRSRGRSMSPVRRSPAPRTTAVAPTPSRAPAPVPQQQVAMGQPRQPGLLGQMAATAGGVAIGSTVGHVVGSAITGGGHSGQPDVTYQEPAPLGGQPHQQQQYQNPCQIQIENFLQCTQTQADISICQGFNDALKECKLAYGLQ</sequence>
<organism evidence="2 3">
    <name type="scientific">Holothuria leucospilota</name>
    <name type="common">Black long sea cucumber</name>
    <name type="synonym">Mertensiothuria leucospilota</name>
    <dbReference type="NCBI Taxonomy" id="206669"/>
    <lineage>
        <taxon>Eukaryota</taxon>
        <taxon>Metazoa</taxon>
        <taxon>Echinodermata</taxon>
        <taxon>Eleutherozoa</taxon>
        <taxon>Echinozoa</taxon>
        <taxon>Holothuroidea</taxon>
        <taxon>Aspidochirotacea</taxon>
        <taxon>Aspidochirotida</taxon>
        <taxon>Holothuriidae</taxon>
        <taxon>Holothuria</taxon>
    </lineage>
</organism>
<evidence type="ECO:0000256" key="1">
    <source>
        <dbReference type="SAM" id="MobiDB-lite"/>
    </source>
</evidence>
<dbReference type="InterPro" id="IPR055304">
    <property type="entry name" value="CHCHD2/10-like"/>
</dbReference>
<dbReference type="GO" id="GO:0005634">
    <property type="term" value="C:nucleus"/>
    <property type="evidence" value="ECO:0007669"/>
    <property type="project" value="TreeGrafter"/>
</dbReference>
<feature type="region of interest" description="Disordered" evidence="1">
    <location>
        <begin position="1"/>
        <end position="53"/>
    </location>
</feature>
<dbReference type="EMBL" id="JAIZAY010000004">
    <property type="protein sequence ID" value="KAJ8042950.1"/>
    <property type="molecule type" value="Genomic_DNA"/>
</dbReference>
<dbReference type="PANTHER" id="PTHR13523:SF2">
    <property type="entry name" value="COILED-COIL-HELIX-COILED-COIL-HELIX DOMAIN CONTAINING 2, ISOFORM A-RELATED"/>
    <property type="match status" value="1"/>
</dbReference>
<dbReference type="AlphaFoldDB" id="A0A9Q1CE09"/>
<reference evidence="2" key="1">
    <citation type="submission" date="2021-10" db="EMBL/GenBank/DDBJ databases">
        <title>Tropical sea cucumber genome reveals ecological adaptation and Cuvierian tubules defense mechanism.</title>
        <authorList>
            <person name="Chen T."/>
        </authorList>
    </citation>
    <scope>NUCLEOTIDE SEQUENCE</scope>
    <source>
        <strain evidence="2">Nanhai2018</strain>
        <tissue evidence="2">Muscle</tissue>
    </source>
</reference>
<name>A0A9Q1CE09_HOLLE</name>
<dbReference type="GO" id="GO:0005739">
    <property type="term" value="C:mitochondrion"/>
    <property type="evidence" value="ECO:0007669"/>
    <property type="project" value="TreeGrafter"/>
</dbReference>
<feature type="region of interest" description="Disordered" evidence="1">
    <location>
        <begin position="73"/>
        <end position="104"/>
    </location>
</feature>
<feature type="compositionally biased region" description="Low complexity" evidence="1">
    <location>
        <begin position="10"/>
        <end position="30"/>
    </location>
</feature>
<protein>
    <submittedName>
        <fullName evidence="2">Coiled-coil-helix-coiled-coil-helix domain-containing protein 2</fullName>
    </submittedName>
</protein>
<keyword evidence="3" id="KW-1185">Reference proteome</keyword>
<dbReference type="OrthoDB" id="1106148at2759"/>
<accession>A0A9Q1CE09</accession>
<gene>
    <name evidence="2" type="ORF">HOLleu_09846</name>
</gene>